<evidence type="ECO:0000313" key="9">
    <source>
        <dbReference type="Proteomes" id="UP000198402"/>
    </source>
</evidence>
<evidence type="ECO:0000313" key="8">
    <source>
        <dbReference type="EMBL" id="GAX01761.1"/>
    </source>
</evidence>
<keyword evidence="9" id="KW-1185">Reference proteome</keyword>
<feature type="transmembrane region" description="Helical" evidence="6">
    <location>
        <begin position="72"/>
        <end position="91"/>
    </location>
</feature>
<dbReference type="CDD" id="cd17316">
    <property type="entry name" value="MFS_SV2_like"/>
    <property type="match status" value="1"/>
</dbReference>
<evidence type="ECO:0000256" key="4">
    <source>
        <dbReference type="ARBA" id="ARBA00022989"/>
    </source>
</evidence>
<feature type="transmembrane region" description="Helical" evidence="6">
    <location>
        <begin position="103"/>
        <end position="122"/>
    </location>
</feature>
<evidence type="ECO:0000256" key="3">
    <source>
        <dbReference type="ARBA" id="ARBA00022692"/>
    </source>
</evidence>
<name>A0A1Z5IK14_9LACO</name>
<sequence length="440" mass="47484">MASNTVTSHNISSSSLNLETQLNSARETPLFYKVFGLAGAGIMLDAADVYVASAINGAMVASHFATVAQGSLFLSSGFLGLFLGSLISGYIGDFYGRKKSYQYNLLLFGAFTLLAAFAPNMITLIICRLFAATGLGAEIVTSYAVVNEFAPVKRRGHWSGLTAIIANTGAPVTLLIATFMIPKFGWRSMFLLLGILAMILWFARRHFPESPRWLLTKGRTQEADTIIKQLTTRGLYDDGELEDKNEAVIHISFAKGLFIAIVAVSATLLCQYTFSTWVPTLLLKRGINIVSSIGFSAIMMLGAPIGCAIGALLVDRTGRKKLIGVSFIIVAILGFAYAYETTTVGILLNGFLLTVVLYILMATVVSIYTNELFETSHRFRGAGIANGVSKLLNVLMPSVVAIVITHFSTSFLYYGIAAIAVIAAAVIFIWGPETDDKIIK</sequence>
<dbReference type="PROSITE" id="PS50850">
    <property type="entry name" value="MFS"/>
    <property type="match status" value="1"/>
</dbReference>
<feature type="transmembrane region" description="Helical" evidence="6">
    <location>
        <begin position="286"/>
        <end position="314"/>
    </location>
</feature>
<dbReference type="Proteomes" id="UP000198402">
    <property type="component" value="Unassembled WGS sequence"/>
</dbReference>
<feature type="transmembrane region" description="Helical" evidence="6">
    <location>
        <begin position="30"/>
        <end position="52"/>
    </location>
</feature>
<comment type="subcellular location">
    <subcellularLocation>
        <location evidence="1">Cell membrane</location>
        <topology evidence="1">Multi-pass membrane protein</topology>
    </subcellularLocation>
</comment>
<evidence type="ECO:0000256" key="5">
    <source>
        <dbReference type="ARBA" id="ARBA00023136"/>
    </source>
</evidence>
<feature type="transmembrane region" description="Helical" evidence="6">
    <location>
        <begin position="186"/>
        <end position="203"/>
    </location>
</feature>
<dbReference type="PANTHER" id="PTHR23508">
    <property type="entry name" value="CARBOXYLIC ACID TRANSPORTER PROTEIN HOMOLOG"/>
    <property type="match status" value="1"/>
</dbReference>
<dbReference type="SUPFAM" id="SSF103473">
    <property type="entry name" value="MFS general substrate transporter"/>
    <property type="match status" value="1"/>
</dbReference>
<dbReference type="AlphaFoldDB" id="A0A1Z5IK14"/>
<dbReference type="GO" id="GO:0005886">
    <property type="term" value="C:plasma membrane"/>
    <property type="evidence" value="ECO:0007669"/>
    <property type="project" value="UniProtKB-SubCell"/>
</dbReference>
<dbReference type="InterPro" id="IPR005828">
    <property type="entry name" value="MFS_sugar_transport-like"/>
</dbReference>
<accession>A0A1Z5IK14</accession>
<organism evidence="8 9">
    <name type="scientific">Secundilactobacillus silagei JCM 19001</name>
    <dbReference type="NCBI Taxonomy" id="1302250"/>
    <lineage>
        <taxon>Bacteria</taxon>
        <taxon>Bacillati</taxon>
        <taxon>Bacillota</taxon>
        <taxon>Bacilli</taxon>
        <taxon>Lactobacillales</taxon>
        <taxon>Lactobacillaceae</taxon>
        <taxon>Secundilactobacillus</taxon>
    </lineage>
</organism>
<keyword evidence="5 6" id="KW-0472">Membrane</keyword>
<dbReference type="PANTHER" id="PTHR23508:SF10">
    <property type="entry name" value="CARBOXYLIC ACID TRANSPORTER PROTEIN HOMOLOG"/>
    <property type="match status" value="1"/>
</dbReference>
<keyword evidence="2" id="KW-0813">Transport</keyword>
<feature type="transmembrane region" description="Helical" evidence="6">
    <location>
        <begin position="158"/>
        <end position="180"/>
    </location>
</feature>
<feature type="transmembrane region" description="Helical" evidence="6">
    <location>
        <begin position="253"/>
        <end position="274"/>
    </location>
</feature>
<evidence type="ECO:0000259" key="7">
    <source>
        <dbReference type="PROSITE" id="PS50850"/>
    </source>
</evidence>
<dbReference type="STRING" id="1302250.GCA_001313225_02236"/>
<evidence type="ECO:0000256" key="6">
    <source>
        <dbReference type="SAM" id="Phobius"/>
    </source>
</evidence>
<feature type="transmembrane region" description="Helical" evidence="6">
    <location>
        <begin position="321"/>
        <end position="339"/>
    </location>
</feature>
<dbReference type="Gene3D" id="1.20.1250.20">
    <property type="entry name" value="MFS general substrate transporter like domains"/>
    <property type="match status" value="1"/>
</dbReference>
<dbReference type="EMBL" id="BCMG01000009">
    <property type="protein sequence ID" value="GAX01761.1"/>
    <property type="molecule type" value="Genomic_DNA"/>
</dbReference>
<feature type="transmembrane region" description="Helical" evidence="6">
    <location>
        <begin position="345"/>
        <end position="369"/>
    </location>
</feature>
<keyword evidence="4 6" id="KW-1133">Transmembrane helix</keyword>
<dbReference type="OrthoDB" id="9787026at2"/>
<dbReference type="InterPro" id="IPR020846">
    <property type="entry name" value="MFS_dom"/>
</dbReference>
<dbReference type="RefSeq" id="WP_089136968.1">
    <property type="nucleotide sequence ID" value="NZ_BCMG01000009.1"/>
</dbReference>
<keyword evidence="3 6" id="KW-0812">Transmembrane</keyword>
<dbReference type="Pfam" id="PF00083">
    <property type="entry name" value="Sugar_tr"/>
    <property type="match status" value="1"/>
</dbReference>
<feature type="transmembrane region" description="Helical" evidence="6">
    <location>
        <begin position="381"/>
        <end position="405"/>
    </location>
</feature>
<evidence type="ECO:0000256" key="1">
    <source>
        <dbReference type="ARBA" id="ARBA00004651"/>
    </source>
</evidence>
<dbReference type="GO" id="GO:0046943">
    <property type="term" value="F:carboxylic acid transmembrane transporter activity"/>
    <property type="evidence" value="ECO:0007669"/>
    <property type="project" value="TreeGrafter"/>
</dbReference>
<comment type="caution">
    <text evidence="8">The sequence shown here is derived from an EMBL/GenBank/DDBJ whole genome shotgun (WGS) entry which is preliminary data.</text>
</comment>
<dbReference type="InterPro" id="IPR036259">
    <property type="entry name" value="MFS_trans_sf"/>
</dbReference>
<proteinExistence type="predicted"/>
<protein>
    <submittedName>
        <fullName evidence="8">Major facilitator superfamily transporter</fullName>
    </submittedName>
</protein>
<evidence type="ECO:0000256" key="2">
    <source>
        <dbReference type="ARBA" id="ARBA00022448"/>
    </source>
</evidence>
<reference evidence="8 9" key="1">
    <citation type="submission" date="2015-11" db="EMBL/GenBank/DDBJ databases">
        <title>Draft genome sequences of new species of the genus Lactobacillus isolated from orchardgrass silage.</title>
        <authorList>
            <person name="Tohno M."/>
            <person name="Tanizawa Y."/>
            <person name="Arita M."/>
        </authorList>
    </citation>
    <scope>NUCLEOTIDE SEQUENCE [LARGE SCALE GENOMIC DNA]</scope>
    <source>
        <strain evidence="8 9">IWT126</strain>
    </source>
</reference>
<gene>
    <name evidence="8" type="ORF">IWT126_01804</name>
</gene>
<feature type="transmembrane region" description="Helical" evidence="6">
    <location>
        <begin position="411"/>
        <end position="431"/>
    </location>
</feature>
<feature type="domain" description="Major facilitator superfamily (MFS) profile" evidence="7">
    <location>
        <begin position="34"/>
        <end position="435"/>
    </location>
</feature>